<sequence>MRRRLRAAAVCTLGLAVLAAGCSDDFLTETPKDIIAAENLFTNAAGFEAGLNGLYFQVRRERFGQDNSVNNIMSTAYSIGVDNGYGMYLSPPERTFTEFGVRNASTNDFTNSIWNWLYQTINAANTIIGRAENPDVAWTTADKERVVAEARLIRAWAYRHLTYLWGDVPVSLTESSGEAIKTDWERIPRDSVRRIIEQDLLYADAKLPMVPTVPGHVSKAVADHYLAELYLAMNRPADAEAKAAAVINSGQYSLVTARYGPAAAQPGVAFMDQFKDGNVNRSQGNTEVLWAFEYAMNTAGGGASIMRRSWVTRYESNRGMAVSADYGGRGIGRLAMTRYAINLYEPSDVRGGPFAIRRFYQYNNASNLPPGKKVGDTLFTVVGAEKANDPLWPSTRKWDWASPVDPTVAEQYNDQPYIRLAETYLLLAEAQLKQGKLAEAAASINKVRARAGASQIQPAQVTLDFILDERSRELVTEEQRRYTLIRTGTLLDRVKKYNPISAPLIAARDTLLPIPQDVIDANTGKPMKQNPGF</sequence>
<feature type="chain" id="PRO_5004795300" evidence="6">
    <location>
        <begin position="20"/>
        <end position="533"/>
    </location>
</feature>
<dbReference type="EMBL" id="CP007129">
    <property type="protein sequence ID" value="AHG92977.1"/>
    <property type="molecule type" value="Genomic_DNA"/>
</dbReference>
<dbReference type="InterPro" id="IPR011990">
    <property type="entry name" value="TPR-like_helical_dom_sf"/>
</dbReference>
<evidence type="ECO:0000256" key="3">
    <source>
        <dbReference type="ARBA" id="ARBA00022729"/>
    </source>
</evidence>
<dbReference type="PATRIC" id="fig|861299.3.peg.5477"/>
<dbReference type="SUPFAM" id="SSF48452">
    <property type="entry name" value="TPR-like"/>
    <property type="match status" value="1"/>
</dbReference>
<feature type="domain" description="SusD-like N-terminal" evidence="8">
    <location>
        <begin position="104"/>
        <end position="231"/>
    </location>
</feature>
<evidence type="ECO:0000256" key="4">
    <source>
        <dbReference type="ARBA" id="ARBA00023136"/>
    </source>
</evidence>
<dbReference type="Proteomes" id="UP000019151">
    <property type="component" value="Plasmid 1"/>
</dbReference>
<dbReference type="OrthoDB" id="906516at2"/>
<dbReference type="HOGENOM" id="CLU_015553_1_4_0"/>
<dbReference type="PROSITE" id="PS51257">
    <property type="entry name" value="PROKAR_LIPOPROTEIN"/>
    <property type="match status" value="1"/>
</dbReference>
<dbReference type="KEGG" id="gba:J421_5442"/>
<proteinExistence type="inferred from homology"/>
<dbReference type="Pfam" id="PF14322">
    <property type="entry name" value="SusD-like_3"/>
    <property type="match status" value="1"/>
</dbReference>
<keyword evidence="4" id="KW-0472">Membrane</keyword>
<keyword evidence="3 6" id="KW-0732">Signal</keyword>
<dbReference type="Pfam" id="PF07980">
    <property type="entry name" value="SusD_RagB"/>
    <property type="match status" value="1"/>
</dbReference>
<keyword evidence="5" id="KW-0998">Cell outer membrane</keyword>
<dbReference type="InterPro" id="IPR033985">
    <property type="entry name" value="SusD-like_N"/>
</dbReference>
<evidence type="ECO:0000256" key="2">
    <source>
        <dbReference type="ARBA" id="ARBA00006275"/>
    </source>
</evidence>
<accession>W0RR79</accession>
<evidence type="ECO:0000256" key="5">
    <source>
        <dbReference type="ARBA" id="ARBA00023237"/>
    </source>
</evidence>
<evidence type="ECO:0000259" key="8">
    <source>
        <dbReference type="Pfam" id="PF14322"/>
    </source>
</evidence>
<dbReference type="InParanoid" id="W0RR79"/>
<reference evidence="9 10" key="1">
    <citation type="journal article" date="2014" name="Genome Announc.">
        <title>Genome Sequence and Methylome of Soil Bacterium Gemmatirosa kalamazoonensis KBS708T, a Member of the Rarely Cultivated Gemmatimonadetes Phylum.</title>
        <authorList>
            <person name="Debruyn J.M."/>
            <person name="Radosevich M."/>
            <person name="Wommack K.E."/>
            <person name="Polson S.W."/>
            <person name="Hauser L.J."/>
            <person name="Fawaz M.N."/>
            <person name="Korlach J."/>
            <person name="Tsai Y.C."/>
        </authorList>
    </citation>
    <scope>NUCLEOTIDE SEQUENCE [LARGE SCALE GENOMIC DNA]</scope>
    <source>
        <strain evidence="9 10">KBS708</strain>
        <plasmid evidence="10">Plasmid 1</plasmid>
    </source>
</reference>
<dbReference type="RefSeq" id="WP_025414293.1">
    <property type="nucleotide sequence ID" value="NZ_CP007129.1"/>
</dbReference>
<dbReference type="GO" id="GO:0009279">
    <property type="term" value="C:cell outer membrane"/>
    <property type="evidence" value="ECO:0007669"/>
    <property type="project" value="UniProtKB-SubCell"/>
</dbReference>
<feature type="signal peptide" evidence="6">
    <location>
        <begin position="1"/>
        <end position="19"/>
    </location>
</feature>
<dbReference type="Gene3D" id="1.25.40.390">
    <property type="match status" value="1"/>
</dbReference>
<organism evidence="9 10">
    <name type="scientific">Gemmatirosa kalamazoonensis</name>
    <dbReference type="NCBI Taxonomy" id="861299"/>
    <lineage>
        <taxon>Bacteria</taxon>
        <taxon>Pseudomonadati</taxon>
        <taxon>Gemmatimonadota</taxon>
        <taxon>Gemmatimonadia</taxon>
        <taxon>Gemmatimonadales</taxon>
        <taxon>Gemmatimonadaceae</taxon>
        <taxon>Gemmatirosa</taxon>
    </lineage>
</organism>
<comment type="similarity">
    <text evidence="2">Belongs to the SusD family.</text>
</comment>
<comment type="subcellular location">
    <subcellularLocation>
        <location evidence="1">Cell outer membrane</location>
    </subcellularLocation>
</comment>
<protein>
    <submittedName>
        <fullName evidence="9">RagB/SusD domain-containing protein</fullName>
    </submittedName>
</protein>
<feature type="domain" description="RagB/SusD" evidence="7">
    <location>
        <begin position="410"/>
        <end position="533"/>
    </location>
</feature>
<gene>
    <name evidence="9" type="ORF">J421_5442</name>
</gene>
<keyword evidence="9" id="KW-0614">Plasmid</keyword>
<geneLocation type="plasmid" evidence="9 10">
    <name>1</name>
</geneLocation>
<name>W0RR79_9BACT</name>
<evidence type="ECO:0000256" key="6">
    <source>
        <dbReference type="SAM" id="SignalP"/>
    </source>
</evidence>
<evidence type="ECO:0000259" key="7">
    <source>
        <dbReference type="Pfam" id="PF07980"/>
    </source>
</evidence>
<dbReference type="AlphaFoldDB" id="W0RR79"/>
<evidence type="ECO:0000313" key="10">
    <source>
        <dbReference type="Proteomes" id="UP000019151"/>
    </source>
</evidence>
<dbReference type="InterPro" id="IPR012944">
    <property type="entry name" value="SusD_RagB_dom"/>
</dbReference>
<evidence type="ECO:0000313" key="9">
    <source>
        <dbReference type="EMBL" id="AHG92977.1"/>
    </source>
</evidence>
<evidence type="ECO:0000256" key="1">
    <source>
        <dbReference type="ARBA" id="ARBA00004442"/>
    </source>
</evidence>
<keyword evidence="10" id="KW-1185">Reference proteome</keyword>